<accession>A0A369JWP8</accession>
<dbReference type="CDD" id="cd03419">
    <property type="entry name" value="GRX_GRXh_1_2_like"/>
    <property type="match status" value="1"/>
</dbReference>
<dbReference type="GO" id="GO:0000324">
    <property type="term" value="C:fungal-type vacuole"/>
    <property type="evidence" value="ECO:0007669"/>
    <property type="project" value="TreeGrafter"/>
</dbReference>
<dbReference type="SUPFAM" id="SSF52833">
    <property type="entry name" value="Thioredoxin-like"/>
    <property type="match status" value="1"/>
</dbReference>
<dbReference type="Gene3D" id="3.40.30.10">
    <property type="entry name" value="Glutaredoxin"/>
    <property type="match status" value="1"/>
</dbReference>
<keyword evidence="3" id="KW-1185">Reference proteome</keyword>
<evidence type="ECO:0000313" key="2">
    <source>
        <dbReference type="EMBL" id="RDB24795.1"/>
    </source>
</evidence>
<comment type="caution">
    <text evidence="2">The sequence shown here is derived from an EMBL/GenBank/DDBJ whole genome shotgun (WGS) entry which is preliminary data.</text>
</comment>
<gene>
    <name evidence="2" type="primary">GLRX</name>
    <name evidence="2" type="ORF">Hypma_007920</name>
</gene>
<dbReference type="InterPro" id="IPR014025">
    <property type="entry name" value="Glutaredoxin_subgr"/>
</dbReference>
<dbReference type="STRING" id="39966.A0A369JWP8"/>
<dbReference type="Pfam" id="PF00462">
    <property type="entry name" value="Glutaredoxin"/>
    <property type="match status" value="1"/>
</dbReference>
<feature type="domain" description="Glutaredoxin" evidence="1">
    <location>
        <begin position="130"/>
        <end position="194"/>
    </location>
</feature>
<dbReference type="InterPro" id="IPR002109">
    <property type="entry name" value="Glutaredoxin"/>
</dbReference>
<dbReference type="PRINTS" id="PR00160">
    <property type="entry name" value="GLUTAREDOXIN"/>
</dbReference>
<dbReference type="EMBL" id="LUEZ02000041">
    <property type="protein sequence ID" value="RDB24795.1"/>
    <property type="molecule type" value="Genomic_DNA"/>
</dbReference>
<protein>
    <submittedName>
        <fullName evidence="2">Glutaredoxin</fullName>
    </submittedName>
</protein>
<dbReference type="GO" id="GO:0005801">
    <property type="term" value="C:cis-Golgi network"/>
    <property type="evidence" value="ECO:0007669"/>
    <property type="project" value="TreeGrafter"/>
</dbReference>
<dbReference type="PANTHER" id="PTHR45694:SF5">
    <property type="entry name" value="GLUTAREDOXIN 2"/>
    <property type="match status" value="1"/>
</dbReference>
<dbReference type="InParanoid" id="A0A369JWP8"/>
<reference evidence="2" key="1">
    <citation type="submission" date="2018-04" db="EMBL/GenBank/DDBJ databases">
        <title>Whole genome sequencing of Hypsizygus marmoreus.</title>
        <authorList>
            <person name="Choi I.-G."/>
            <person name="Min B."/>
            <person name="Kim J.-G."/>
            <person name="Kim S."/>
            <person name="Oh Y.-L."/>
            <person name="Kong W.-S."/>
            <person name="Park H."/>
            <person name="Jeong J."/>
            <person name="Song E.-S."/>
        </authorList>
    </citation>
    <scope>NUCLEOTIDE SEQUENCE [LARGE SCALE GENOMIC DNA]</scope>
    <source>
        <strain evidence="2">51987-8</strain>
    </source>
</reference>
<dbReference type="GO" id="GO:0005796">
    <property type="term" value="C:Golgi lumen"/>
    <property type="evidence" value="ECO:0007669"/>
    <property type="project" value="TreeGrafter"/>
</dbReference>
<dbReference type="InterPro" id="IPR036249">
    <property type="entry name" value="Thioredoxin-like_sf"/>
</dbReference>
<dbReference type="OrthoDB" id="423313at2759"/>
<dbReference type="AlphaFoldDB" id="A0A369JWP8"/>
<evidence type="ECO:0000313" key="3">
    <source>
        <dbReference type="Proteomes" id="UP000076154"/>
    </source>
</evidence>
<organism evidence="2 3">
    <name type="scientific">Hypsizygus marmoreus</name>
    <name type="common">White beech mushroom</name>
    <name type="synonym">Agaricus marmoreus</name>
    <dbReference type="NCBI Taxonomy" id="39966"/>
    <lineage>
        <taxon>Eukaryota</taxon>
        <taxon>Fungi</taxon>
        <taxon>Dikarya</taxon>
        <taxon>Basidiomycota</taxon>
        <taxon>Agaricomycotina</taxon>
        <taxon>Agaricomycetes</taxon>
        <taxon>Agaricomycetidae</taxon>
        <taxon>Agaricales</taxon>
        <taxon>Tricholomatineae</taxon>
        <taxon>Lyophyllaceae</taxon>
        <taxon>Hypsizygus</taxon>
    </lineage>
</organism>
<name>A0A369JWP8_HYPMA</name>
<dbReference type="Proteomes" id="UP000076154">
    <property type="component" value="Unassembled WGS sequence"/>
</dbReference>
<dbReference type="PANTHER" id="PTHR45694">
    <property type="entry name" value="GLUTAREDOXIN 2"/>
    <property type="match status" value="1"/>
</dbReference>
<proteinExistence type="predicted"/>
<dbReference type="PROSITE" id="PS51354">
    <property type="entry name" value="GLUTAREDOXIN_2"/>
    <property type="match status" value="1"/>
</dbReference>
<evidence type="ECO:0000259" key="1">
    <source>
        <dbReference type="Pfam" id="PF00462"/>
    </source>
</evidence>
<sequence>MSSPAPPSRTPIRRRRFLLVTAVLVGLLFVFGVPWELPPSLRDASFSTLSRANFAQLAKSKPTPLPVPKVEEIFGLLHVVTGDAEEARFLSEAVDSDAAAQPINMTTYAGGDAKIDWRKTVARLTKKYPIVVFSKSYCPYSRRAKQLLETYNIHPAPKVIEVDLREDSEIIKTILTRLTQHSTFPNIVIRGKSIGGSDDLQALHAQRLLTKVLEQAGAVVRGDGSRE</sequence>
<dbReference type="GO" id="GO:0015038">
    <property type="term" value="F:glutathione disulfide oxidoreductase activity"/>
    <property type="evidence" value="ECO:0007669"/>
    <property type="project" value="TreeGrafter"/>
</dbReference>
<dbReference type="GO" id="GO:0034599">
    <property type="term" value="P:cellular response to oxidative stress"/>
    <property type="evidence" value="ECO:0007669"/>
    <property type="project" value="TreeGrafter"/>
</dbReference>